<dbReference type="SUPFAM" id="SSF54534">
    <property type="entry name" value="FKBP-like"/>
    <property type="match status" value="2"/>
</dbReference>
<keyword evidence="1 4" id="KW-0413">Isomerase</keyword>
<keyword evidence="1" id="KW-0697">Rotamase</keyword>
<dbReference type="Pfam" id="PF13145">
    <property type="entry name" value="Rotamase_2"/>
    <property type="match status" value="1"/>
</dbReference>
<dbReference type="Gene3D" id="3.10.50.40">
    <property type="match status" value="2"/>
</dbReference>
<name>A0A7Y9C876_9FLAO</name>
<feature type="domain" description="PpiC" evidence="3">
    <location>
        <begin position="121"/>
        <end position="223"/>
    </location>
</feature>
<dbReference type="RefSeq" id="WP_176006941.1">
    <property type="nucleotide sequence ID" value="NZ_JABWMI010000015.1"/>
</dbReference>
<organism evidence="4 5">
    <name type="scientific">Flavobacterium agri</name>
    <dbReference type="NCBI Taxonomy" id="2743471"/>
    <lineage>
        <taxon>Bacteria</taxon>
        <taxon>Pseudomonadati</taxon>
        <taxon>Bacteroidota</taxon>
        <taxon>Flavobacteriia</taxon>
        <taxon>Flavobacteriales</taxon>
        <taxon>Flavobacteriaceae</taxon>
        <taxon>Flavobacterium</taxon>
    </lineage>
</organism>
<evidence type="ECO:0000313" key="4">
    <source>
        <dbReference type="EMBL" id="NYA72137.1"/>
    </source>
</evidence>
<feature type="domain" description="PpiC" evidence="3">
    <location>
        <begin position="228"/>
        <end position="332"/>
    </location>
</feature>
<sequence length="654" mass="74891">MKIKHLLFGLLLAGTAAVAQKSKKEVLFTINDKPYYTDEFLRVYNKNLDLVKDESQKDLDQYLELFIGYKLKINKANKLGLENGQGYQNELKQYRGQLAKGYLSDSKVTKELVDEAYQRSLKEVRASHILFLVDENASPADTLKAYNQALDVYKKAVAGEDFGKLAEQYSQDPSAKDNKGDLGFFSAFRMVYPFESGAFKTKVGEISKPTRSRFGYHVIKTTDMRDNRGDISVAHIMILKPKTDDPAEAQKAKDKIFDIYNKLKQGENFESLAKQFSDDKSSSSKGGVLNRFGSGQLSSEEFENAAFALTKDKPLSEPVQSQFGWHIIKFIDRYPIKTYDEMKPELENKVSKDDRSRLITSALNEKLHKKYSVKRNDKVYKQVVAAVTEDYYKGEWETPDLKNFSGKLFSIKDKNVTGADFLTFILAQQKAGHTDKPIDKLVDRLYVKFVNDQLTAYYNDHLEAEFPEFAAVMDEYRDGLLLFDLMEKEIWERSKTDTLGLKSFYEANKAKYQWKSRVDIVLASSTNQDIIKKAQKFLKENQTADVIKEKLNTKDKVNVMTSSGVFEEGNDALPKNIQFKEGVSEVFKDGDYYFVAKVNKVLPAGAKTLDEAKGRVINDYQQYLEENWVKELKSEFTVKVNRDVFEKVKKEVKS</sequence>
<evidence type="ECO:0000256" key="2">
    <source>
        <dbReference type="SAM" id="SignalP"/>
    </source>
</evidence>
<dbReference type="InterPro" id="IPR000297">
    <property type="entry name" value="PPIase_PpiC"/>
</dbReference>
<comment type="caution">
    <text evidence="4">The sequence shown here is derived from an EMBL/GenBank/DDBJ whole genome shotgun (WGS) entry which is preliminary data.</text>
</comment>
<feature type="chain" id="PRO_5031375197" evidence="2">
    <location>
        <begin position="20"/>
        <end position="654"/>
    </location>
</feature>
<dbReference type="InterPro" id="IPR046357">
    <property type="entry name" value="PPIase_dom_sf"/>
</dbReference>
<reference evidence="4 5" key="1">
    <citation type="submission" date="2020-07" db="EMBL/GenBank/DDBJ databases">
        <authorList>
            <person name="Sun Q."/>
        </authorList>
    </citation>
    <scope>NUCLEOTIDE SEQUENCE [LARGE SCALE GENOMIC DNA]</scope>
    <source>
        <strain evidence="4 5">MAH-1</strain>
    </source>
</reference>
<accession>A0A7Y9C876</accession>
<evidence type="ECO:0000313" key="5">
    <source>
        <dbReference type="Proteomes" id="UP000535020"/>
    </source>
</evidence>
<evidence type="ECO:0000256" key="1">
    <source>
        <dbReference type="PROSITE-ProRule" id="PRU00278"/>
    </source>
</evidence>
<evidence type="ECO:0000259" key="3">
    <source>
        <dbReference type="PROSITE" id="PS50198"/>
    </source>
</evidence>
<protein>
    <submittedName>
        <fullName evidence="4">Peptidylprolyl isomerase</fullName>
    </submittedName>
</protein>
<dbReference type="PROSITE" id="PS50198">
    <property type="entry name" value="PPIC_PPIASE_2"/>
    <property type="match status" value="2"/>
</dbReference>
<dbReference type="Pfam" id="PF00639">
    <property type="entry name" value="Rotamase"/>
    <property type="match status" value="2"/>
</dbReference>
<dbReference type="PANTHER" id="PTHR47245">
    <property type="entry name" value="PEPTIDYLPROLYL ISOMERASE"/>
    <property type="match status" value="1"/>
</dbReference>
<dbReference type="PANTHER" id="PTHR47245:SF2">
    <property type="entry name" value="PEPTIDYL-PROLYL CIS-TRANS ISOMERASE HP_0175-RELATED"/>
    <property type="match status" value="1"/>
</dbReference>
<dbReference type="EMBL" id="JACBJI010000006">
    <property type="protein sequence ID" value="NYA72137.1"/>
    <property type="molecule type" value="Genomic_DNA"/>
</dbReference>
<gene>
    <name evidence="4" type="ORF">HZF10_14505</name>
</gene>
<dbReference type="AlphaFoldDB" id="A0A7Y9C876"/>
<dbReference type="Proteomes" id="UP000535020">
    <property type="component" value="Unassembled WGS sequence"/>
</dbReference>
<proteinExistence type="predicted"/>
<keyword evidence="2" id="KW-0732">Signal</keyword>
<keyword evidence="5" id="KW-1185">Reference proteome</keyword>
<dbReference type="GO" id="GO:0003755">
    <property type="term" value="F:peptidyl-prolyl cis-trans isomerase activity"/>
    <property type="evidence" value="ECO:0007669"/>
    <property type="project" value="UniProtKB-KW"/>
</dbReference>
<dbReference type="InterPro" id="IPR050245">
    <property type="entry name" value="PrsA_foldase"/>
</dbReference>
<feature type="signal peptide" evidence="2">
    <location>
        <begin position="1"/>
        <end position="19"/>
    </location>
</feature>